<evidence type="ECO:0000256" key="1">
    <source>
        <dbReference type="SAM" id="Phobius"/>
    </source>
</evidence>
<evidence type="ECO:0000313" key="2">
    <source>
        <dbReference type="EMBL" id="CCF86031.1"/>
    </source>
</evidence>
<keyword evidence="1" id="KW-0812">Transmembrane</keyword>
<dbReference type="Proteomes" id="UP000004221">
    <property type="component" value="Unassembled WGS sequence"/>
</dbReference>
<keyword evidence="1" id="KW-0472">Membrane</keyword>
<accession>I4EMW8</accession>
<evidence type="ECO:0000313" key="3">
    <source>
        <dbReference type="Proteomes" id="UP000004221"/>
    </source>
</evidence>
<feature type="transmembrane region" description="Helical" evidence="1">
    <location>
        <begin position="48"/>
        <end position="73"/>
    </location>
</feature>
<sequence length="97" mass="10954">MPTLGIFTILSIILSLVAIRVLVTTVRDRKQLFDRNFTPQDRQRLSEAAFFLLLPISVLLHEVGHAVTVLAFGGQVVDFGYYLFFGYVQYQGAFTLV</sequence>
<gene>
    <name evidence="2" type="ORF">NITHO_670002</name>
</gene>
<protein>
    <submittedName>
        <fullName evidence="2">Uncharacterized protein</fullName>
    </submittedName>
</protein>
<proteinExistence type="predicted"/>
<feature type="transmembrane region" description="Helical" evidence="1">
    <location>
        <begin position="6"/>
        <end position="27"/>
    </location>
</feature>
<name>I4EMW8_9BACT</name>
<comment type="caution">
    <text evidence="2">The sequence shown here is derived from an EMBL/GenBank/DDBJ whole genome shotgun (WGS) entry which is preliminary data.</text>
</comment>
<reference evidence="2 3" key="1">
    <citation type="journal article" date="2012" name="ISME J.">
        <title>Nitrification expanded: discovery, physiology and genomics of a nitrite-oxidizing bacterium from the phylum Chloroflexi.</title>
        <authorList>
            <person name="Sorokin D.Y."/>
            <person name="Lucker S."/>
            <person name="Vejmelkova D."/>
            <person name="Kostrikina N.A."/>
            <person name="Kleerebezem R."/>
            <person name="Rijpstra W.I."/>
            <person name="Damste J.S."/>
            <person name="Le Paslier D."/>
            <person name="Muyzer G."/>
            <person name="Wagner M."/>
            <person name="van Loosdrecht M.C."/>
            <person name="Daims H."/>
        </authorList>
    </citation>
    <scope>NUCLEOTIDE SEQUENCE [LARGE SCALE GENOMIC DNA]</scope>
    <source>
        <strain evidence="3">none</strain>
    </source>
</reference>
<dbReference type="RefSeq" id="WP_008481526.1">
    <property type="nucleotide sequence ID" value="NZ_CAGS01000634.1"/>
</dbReference>
<dbReference type="EMBL" id="CAGS01000634">
    <property type="protein sequence ID" value="CCF86031.1"/>
    <property type="molecule type" value="Genomic_DNA"/>
</dbReference>
<dbReference type="AlphaFoldDB" id="I4EMW8"/>
<dbReference type="OrthoDB" id="509947at2"/>
<keyword evidence="3" id="KW-1185">Reference proteome</keyword>
<organism evidence="2 3">
    <name type="scientific">Nitrolancea hollandica Lb</name>
    <dbReference type="NCBI Taxonomy" id="1129897"/>
    <lineage>
        <taxon>Bacteria</taxon>
        <taxon>Pseudomonadati</taxon>
        <taxon>Thermomicrobiota</taxon>
        <taxon>Thermomicrobia</taxon>
        <taxon>Sphaerobacterales</taxon>
        <taxon>Sphaerobacterineae</taxon>
        <taxon>Sphaerobacteraceae</taxon>
        <taxon>Nitrolancea</taxon>
    </lineage>
</organism>
<keyword evidence="1" id="KW-1133">Transmembrane helix</keyword>